<keyword evidence="1" id="KW-0732">Signal</keyword>
<feature type="signal peptide" evidence="1">
    <location>
        <begin position="1"/>
        <end position="23"/>
    </location>
</feature>
<dbReference type="KEGG" id="foc:113213493"/>
<proteinExistence type="predicted"/>
<dbReference type="Proteomes" id="UP000504606">
    <property type="component" value="Unplaced"/>
</dbReference>
<sequence>MNTVMKTTVLACLLVAALQFSQAIPLAAPAKPTNTLAVRADPSECVKEIVETLYSDVPGWVLICLKVAQDNPSLSFFIEFPICASLVGGADFVRVALDVAKRCH</sequence>
<name>A0A6J1TC59_FRAOC</name>
<evidence type="ECO:0000313" key="3">
    <source>
        <dbReference type="RefSeq" id="XP_026288366.2"/>
    </source>
</evidence>
<dbReference type="AlphaFoldDB" id="A0A6J1TC59"/>
<reference evidence="3" key="1">
    <citation type="submission" date="2025-08" db="UniProtKB">
        <authorList>
            <consortium name="RefSeq"/>
        </authorList>
    </citation>
    <scope>IDENTIFICATION</scope>
    <source>
        <tissue evidence="3">Whole organism</tissue>
    </source>
</reference>
<protein>
    <submittedName>
        <fullName evidence="3">Uncharacterized protein LOC113213493</fullName>
    </submittedName>
</protein>
<evidence type="ECO:0000313" key="2">
    <source>
        <dbReference type="Proteomes" id="UP000504606"/>
    </source>
</evidence>
<feature type="chain" id="PRO_5039268882" evidence="1">
    <location>
        <begin position="24"/>
        <end position="104"/>
    </location>
</feature>
<organism evidence="2 3">
    <name type="scientific">Frankliniella occidentalis</name>
    <name type="common">Western flower thrips</name>
    <name type="synonym">Euthrips occidentalis</name>
    <dbReference type="NCBI Taxonomy" id="133901"/>
    <lineage>
        <taxon>Eukaryota</taxon>
        <taxon>Metazoa</taxon>
        <taxon>Ecdysozoa</taxon>
        <taxon>Arthropoda</taxon>
        <taxon>Hexapoda</taxon>
        <taxon>Insecta</taxon>
        <taxon>Pterygota</taxon>
        <taxon>Neoptera</taxon>
        <taxon>Paraneoptera</taxon>
        <taxon>Thysanoptera</taxon>
        <taxon>Terebrantia</taxon>
        <taxon>Thripoidea</taxon>
        <taxon>Thripidae</taxon>
        <taxon>Frankliniella</taxon>
    </lineage>
</organism>
<keyword evidence="2" id="KW-1185">Reference proteome</keyword>
<dbReference type="GeneID" id="113213493"/>
<gene>
    <name evidence="3" type="primary">LOC113213493</name>
</gene>
<dbReference type="RefSeq" id="XP_026288366.2">
    <property type="nucleotide sequence ID" value="XM_026432581.2"/>
</dbReference>
<accession>A0A6J1TC59</accession>
<evidence type="ECO:0000256" key="1">
    <source>
        <dbReference type="SAM" id="SignalP"/>
    </source>
</evidence>